<feature type="region of interest" description="Disordered" evidence="1">
    <location>
        <begin position="545"/>
        <end position="574"/>
    </location>
</feature>
<protein>
    <submittedName>
        <fullName evidence="6">Brefeldin A-inhibited guanine nucleotide-exchange protein 3 isoform X3</fullName>
    </submittedName>
</protein>
<dbReference type="Pfam" id="PF16213">
    <property type="entry name" value="DCB"/>
    <property type="match status" value="1"/>
</dbReference>
<keyword evidence="5" id="KW-1185">Reference proteome</keyword>
<feature type="region of interest" description="Disordered" evidence="1">
    <location>
        <begin position="658"/>
        <end position="689"/>
    </location>
</feature>
<proteinExistence type="predicted"/>
<feature type="domain" description="Mon2/Sec7/BIG1-like dimerisation and cyclophilin-binding" evidence="3">
    <location>
        <begin position="10"/>
        <end position="186"/>
    </location>
</feature>
<evidence type="ECO:0000313" key="5">
    <source>
        <dbReference type="Proteomes" id="UP001652625"/>
    </source>
</evidence>
<dbReference type="InterPro" id="IPR046455">
    <property type="entry name" value="Sec7/BIG1-like_C"/>
</dbReference>
<feature type="domain" description="Sec7/BIG1-like C-terminal" evidence="4">
    <location>
        <begin position="1866"/>
        <end position="2145"/>
    </location>
</feature>
<feature type="domain" description="Mon2/Sec7/BIG1-like HDS" evidence="2">
    <location>
        <begin position="1316"/>
        <end position="1386"/>
    </location>
</feature>
<feature type="compositionally biased region" description="Basic and acidic residues" evidence="1">
    <location>
        <begin position="1438"/>
        <end position="1455"/>
    </location>
</feature>
<reference evidence="6" key="1">
    <citation type="submission" date="2025-08" db="UniProtKB">
        <authorList>
            <consortium name="RefSeq"/>
        </authorList>
    </citation>
    <scope>IDENTIFICATION</scope>
</reference>
<evidence type="ECO:0000259" key="2">
    <source>
        <dbReference type="Pfam" id="PF09324"/>
    </source>
</evidence>
<evidence type="ECO:0000256" key="1">
    <source>
        <dbReference type="SAM" id="MobiDB-lite"/>
    </source>
</evidence>
<feature type="region of interest" description="Disordered" evidence="1">
    <location>
        <begin position="1438"/>
        <end position="1458"/>
    </location>
</feature>
<feature type="compositionally biased region" description="Low complexity" evidence="1">
    <location>
        <begin position="467"/>
        <end position="480"/>
    </location>
</feature>
<dbReference type="InterPro" id="IPR015403">
    <property type="entry name" value="Mon2/Sec7/BIG1-like_HDS"/>
</dbReference>
<name>A0ABM4BJP9_HYDVU</name>
<evidence type="ECO:0000259" key="3">
    <source>
        <dbReference type="Pfam" id="PF16213"/>
    </source>
</evidence>
<evidence type="ECO:0000313" key="6">
    <source>
        <dbReference type="RefSeq" id="XP_065649251.1"/>
    </source>
</evidence>
<dbReference type="InterPro" id="IPR032629">
    <property type="entry name" value="DCB_dom"/>
</dbReference>
<dbReference type="SUPFAM" id="SSF48371">
    <property type="entry name" value="ARM repeat"/>
    <property type="match status" value="2"/>
</dbReference>
<feature type="compositionally biased region" description="Basic and acidic residues" evidence="1">
    <location>
        <begin position="658"/>
        <end position="678"/>
    </location>
</feature>
<dbReference type="Pfam" id="PF09324">
    <property type="entry name" value="Sec7-like_HDS"/>
    <property type="match status" value="1"/>
</dbReference>
<dbReference type="RefSeq" id="XP_065649251.1">
    <property type="nucleotide sequence ID" value="XM_065793179.1"/>
</dbReference>
<dbReference type="Pfam" id="PF20252">
    <property type="entry name" value="BIG2_C"/>
    <property type="match status" value="1"/>
</dbReference>
<accession>A0ABM4BJP9</accession>
<gene>
    <name evidence="6" type="primary">LOC100206871</name>
</gene>
<feature type="region of interest" description="Disordered" evidence="1">
    <location>
        <begin position="464"/>
        <end position="496"/>
    </location>
</feature>
<dbReference type="Proteomes" id="UP001652625">
    <property type="component" value="Chromosome 03"/>
</dbReference>
<sequence length="2157" mass="242897">MVNNGHESGKKIEEILAELSQDAKVLRLTGLQDACTQALVQLEDLVVNAKVESSQLRESCFFPFKTALESRSVKLATMAVTGLQRLISDERFHSKLLNEVEELRFPIQFLNTVASTPSLSDEVQVEVMKLLMLITSSESCEIHGDQLIKFSEMCMETYVRAHQTPTKTACKATLNQMLSSVCNRYQESTFQRISQVKKNLNMAERNRIYCQDVVTLLKHFCYKLNPSNTVSYHQQALTLCLESMQLVLANLSISIQQDADFITLVCQTICPALDHLVNLNDLEPPRNLNDEVNHNKAQGTLNRFLIPVVPKLVYAIIFDIIRLAGTQSKIRRTLEPMFARVSLCTQPSIRIEALKVLKEVVGNPQRIFDLAGPTQKRTEDYSIESQKLDNELFKIIMASINDSSKQNDACVSGASVSCIVAFLGTLEDLSTGRGLNDSQVEALSKVKDPENFFDMYNRSENQLSSALSNGNLSDSESSQSDDSENPREKPKHIRWQMDYEREIEGEETTENNEESQYTNMLTKTVTWAQSNEEKPIDSKVDVTLQRGKPKAENRKSSIPKLKSSYPPVKAKTDSGLKKVKKNDLKQKTNILYRSLSSIDLRPNDPTTTEPVEIFHPLRRTKSASFLEIKPRRKYHDTSIVQVEYGFFYKYWRRNSPKEKKQMIEKSTDYDSKKDDSKNPKPILRRVKSFNEDKVKESENLEIKPTRLEIVKTLEENTSPSKETTINGIPLSKLPRQQRSKLPKKKPPKLKMATINTPKENEVLTEPEKSVEEVEKEGAKNFARCLLGILPSVLAATEPASADELLQQFASDVCEAVTCMALKRKNVPNFGIVRTHDMKNENTEDSDPSLNADGVYKTVYETLKLSYKLTQSGFFNLRENKPPISQEEFVDSIIHSGLPVRLSRVWLSEVYRLATTYDILSKAGCKPESRESNKALIGILSEKIYTQHPSRIKENDAAPYYVGSENIPPAKREGIRFSRRLLLSTWDQVLGILSIPLDTNSRVKAGNGTVGLALMLNGIGSPNTNRQLSMERDLVCLTLDGFRRAARLCCALDIQSRCDTILSRLSEASCTDYFDEKRHRSGKFPDSVKLHAAHVLSMDTLLASGLELGSNSPQAWAHVFRCCMYISNLEHASFSDSPNKSIKLNSLSSSTEEICNKDTSFDSNSSSKSLVNGVLNSEDASRAVYALSSAVDNLFDMAATTLPIKSFKGFLKALTEASYQQLFGKDSRFTAMDTKSAQNTKSIQQQMITLNTLHLYHICDVMLRCARNNNRPLLHVMEAWSIISSHLVEAAYHRARHVSKVALTSIHDILSEMLKRRNELPHFWFYDTLFMPFNTLMALDTCDDEIQDQILYTLFELVEGFGQSIKSGWRSLLRALSNTQISNRQSLEEFNDSEQRQKLVFSIIEHFVNIKSNSVFASSVVSALLCLLKFLRGGANDKEDSFEKSFDKDSSLKSDTESNTSDFSNAMELCGPILNIILQISKKLSSIYIQPSSSIFNGSYSILLVNMTESQDRVWDDTWSQSKSTSASDSEGKISPISAAKSIVAIDDTGILRVWFLLLEGLTTNVATSPQRFQPMIIEILFEILRSVTTVPGPHFSMFAISNLLLPMLRSWVQRGSRKKSYWENTLTNFKHACGLATQLVVEEIGHFLTVEGAENCVPIMLKQLLDLFQECIVQPNEAIARTGCSCLRHMLLSAGPQFTEELWDILCSGIKRIFNSTLSPVRELISCFRHGSTSVSGDNGIHVKVVARRDSNPQECMRLLQIAEQVFLLESQLKELPSRSDSSFDEDDNRSFIFLLSTDRTKADNIKTRISFRGLTVSLLCSEILTQTLGSILLESADSIRGSILSNITESGLIKRNKEDNSLPGLLCYLSPINLGILFDCLTTTYNVANDYNNRPGLRSLVQKLARFTQSTNLLRQSITAFAIYLNTLFQISRHDGENFSISSIKRILTGEKVFLDGNHDYSPSSDSTTRALNEDKYRNLLKGEGNIDWIIKRLFDACNQISTTYQTLHQSETFIEQDSGFLDITFQSPQISPKKDLDFSEECVDLTTLNTSVHKGIKFSSPFRQIKKGLEQTDPSKSQIHQLRKKKDEAVHLYAWSQLIVSMLELLLGLPTLQFKSVLPAVFPAVTSLINNVHDPKVRQLVCDVVRRCGSIYGII</sequence>
<dbReference type="GeneID" id="100206871"/>
<organism evidence="5 6">
    <name type="scientific">Hydra vulgaris</name>
    <name type="common">Hydra</name>
    <name type="synonym">Hydra attenuata</name>
    <dbReference type="NCBI Taxonomy" id="6087"/>
    <lineage>
        <taxon>Eukaryota</taxon>
        <taxon>Metazoa</taxon>
        <taxon>Cnidaria</taxon>
        <taxon>Hydrozoa</taxon>
        <taxon>Hydroidolina</taxon>
        <taxon>Anthoathecata</taxon>
        <taxon>Aplanulata</taxon>
        <taxon>Hydridae</taxon>
        <taxon>Hydra</taxon>
    </lineage>
</organism>
<dbReference type="InterPro" id="IPR016024">
    <property type="entry name" value="ARM-type_fold"/>
</dbReference>
<evidence type="ECO:0000259" key="4">
    <source>
        <dbReference type="Pfam" id="PF20252"/>
    </source>
</evidence>